<dbReference type="InterPro" id="IPR001849">
    <property type="entry name" value="PH_domain"/>
</dbReference>
<evidence type="ECO:0000256" key="1">
    <source>
        <dbReference type="ARBA" id="ARBA00022723"/>
    </source>
</evidence>
<evidence type="ECO:0000313" key="9">
    <source>
        <dbReference type="Proteomes" id="UP000288716"/>
    </source>
</evidence>
<dbReference type="PANTHER" id="PTHR46280">
    <property type="entry name" value="PLECKSTRIN HOMOLOGY DOMAIN-CONTAINING FAMILY F MEMBER 2-RELATED"/>
    <property type="match status" value="1"/>
</dbReference>
<dbReference type="SMART" id="SM00233">
    <property type="entry name" value="PH"/>
    <property type="match status" value="1"/>
</dbReference>
<dbReference type="Pfam" id="PF01363">
    <property type="entry name" value="FYVE"/>
    <property type="match status" value="1"/>
</dbReference>
<organism evidence="8 9">
    <name type="scientific">Leptotrombidium deliense</name>
    <dbReference type="NCBI Taxonomy" id="299467"/>
    <lineage>
        <taxon>Eukaryota</taxon>
        <taxon>Metazoa</taxon>
        <taxon>Ecdysozoa</taxon>
        <taxon>Arthropoda</taxon>
        <taxon>Chelicerata</taxon>
        <taxon>Arachnida</taxon>
        <taxon>Acari</taxon>
        <taxon>Acariformes</taxon>
        <taxon>Trombidiformes</taxon>
        <taxon>Prostigmata</taxon>
        <taxon>Anystina</taxon>
        <taxon>Parasitengona</taxon>
        <taxon>Trombiculoidea</taxon>
        <taxon>Trombiculidae</taxon>
        <taxon>Leptotrombidium</taxon>
    </lineage>
</organism>
<dbReference type="PANTHER" id="PTHR46280:SF3">
    <property type="entry name" value="PLECKSTRIN HOMOLOGY DOMAIN-CONTAINING FAMILY F MEMBER 1 HOMOLOG"/>
    <property type="match status" value="1"/>
</dbReference>
<dbReference type="SUPFAM" id="SSF50729">
    <property type="entry name" value="PH domain-like"/>
    <property type="match status" value="1"/>
</dbReference>
<evidence type="ECO:0000313" key="8">
    <source>
        <dbReference type="EMBL" id="RWS30297.1"/>
    </source>
</evidence>
<feature type="region of interest" description="Disordered" evidence="5">
    <location>
        <begin position="193"/>
        <end position="250"/>
    </location>
</feature>
<keyword evidence="9" id="KW-1185">Reference proteome</keyword>
<dbReference type="GO" id="GO:0035091">
    <property type="term" value="F:phosphatidylinositol binding"/>
    <property type="evidence" value="ECO:0007669"/>
    <property type="project" value="TreeGrafter"/>
</dbReference>
<dbReference type="CDD" id="cd15717">
    <property type="entry name" value="FYVE_PKHF"/>
    <property type="match status" value="1"/>
</dbReference>
<dbReference type="InterPro" id="IPR000306">
    <property type="entry name" value="Znf_FYVE"/>
</dbReference>
<sequence length="264" mass="29844">MPGRVLVGEGVLIKNCRKKQKKRQFFLFNDVLVYGNIVVKNKKYTQQRIIPLEEVKLEDIKDDEVMHNGWLIKTPTKSFAVYAATPTEKTEWMQHIQRCVDDLIKRTGKQPTGEHAAVWVPDGEATKCMHCNKSEFGLLNRRHHCRSCGAVICGGCSKHKFLIPTQSSKPVRVCDTCYGNLSKGRTGINSEVVDESQTENASNAEETEAVKIDESESDFRERNVDAEYKNALTSESSDSEDESKDSGLEAIEAERFINEKRTIL</sequence>
<dbReference type="GO" id="GO:0007032">
    <property type="term" value="P:endosome organization"/>
    <property type="evidence" value="ECO:0007669"/>
    <property type="project" value="TreeGrafter"/>
</dbReference>
<feature type="domain" description="FYVE-type" evidence="7">
    <location>
        <begin position="122"/>
        <end position="182"/>
    </location>
</feature>
<dbReference type="STRING" id="299467.A0A443SS12"/>
<dbReference type="GO" id="GO:0005769">
    <property type="term" value="C:early endosome"/>
    <property type="evidence" value="ECO:0007669"/>
    <property type="project" value="TreeGrafter"/>
</dbReference>
<feature type="compositionally biased region" description="Basic and acidic residues" evidence="5">
    <location>
        <begin position="208"/>
        <end position="228"/>
    </location>
</feature>
<evidence type="ECO:0000259" key="7">
    <source>
        <dbReference type="PROSITE" id="PS50178"/>
    </source>
</evidence>
<dbReference type="Proteomes" id="UP000288716">
    <property type="component" value="Unassembled WGS sequence"/>
</dbReference>
<dbReference type="Gene3D" id="2.30.29.30">
    <property type="entry name" value="Pleckstrin-homology domain (PH domain)/Phosphotyrosine-binding domain (PTB)"/>
    <property type="match status" value="1"/>
</dbReference>
<dbReference type="OrthoDB" id="70570at2759"/>
<dbReference type="InterPro" id="IPR013083">
    <property type="entry name" value="Znf_RING/FYVE/PHD"/>
</dbReference>
<evidence type="ECO:0000256" key="4">
    <source>
        <dbReference type="PROSITE-ProRule" id="PRU00091"/>
    </source>
</evidence>
<dbReference type="VEuPathDB" id="VectorBase:LDEU001743"/>
<dbReference type="EMBL" id="NCKV01000559">
    <property type="protein sequence ID" value="RWS30297.1"/>
    <property type="molecule type" value="Genomic_DNA"/>
</dbReference>
<evidence type="ECO:0000259" key="6">
    <source>
        <dbReference type="PROSITE" id="PS50003"/>
    </source>
</evidence>
<dbReference type="Gene3D" id="3.30.40.10">
    <property type="entry name" value="Zinc/RING finger domain, C3HC4 (zinc finger)"/>
    <property type="match status" value="1"/>
</dbReference>
<dbReference type="SMART" id="SM00064">
    <property type="entry name" value="FYVE"/>
    <property type="match status" value="1"/>
</dbReference>
<keyword evidence="3" id="KW-0862">Zinc</keyword>
<dbReference type="InterPro" id="IPR037871">
    <property type="entry name" value="PH_Phafin"/>
</dbReference>
<dbReference type="CDD" id="cd01218">
    <property type="entry name" value="PH_Phafin2-like"/>
    <property type="match status" value="1"/>
</dbReference>
<evidence type="ECO:0000256" key="3">
    <source>
        <dbReference type="ARBA" id="ARBA00022833"/>
    </source>
</evidence>
<dbReference type="GO" id="GO:0008333">
    <property type="term" value="P:endosome to lysosome transport"/>
    <property type="evidence" value="ECO:0007669"/>
    <property type="project" value="TreeGrafter"/>
</dbReference>
<evidence type="ECO:0000256" key="2">
    <source>
        <dbReference type="ARBA" id="ARBA00022771"/>
    </source>
</evidence>
<dbReference type="GO" id="GO:0008270">
    <property type="term" value="F:zinc ion binding"/>
    <property type="evidence" value="ECO:0007669"/>
    <property type="project" value="UniProtKB-KW"/>
</dbReference>
<reference evidence="8 9" key="1">
    <citation type="journal article" date="2018" name="Gigascience">
        <title>Genomes of trombidid mites reveal novel predicted allergens and laterally-transferred genes associated with secondary metabolism.</title>
        <authorList>
            <person name="Dong X."/>
            <person name="Chaisiri K."/>
            <person name="Xia D."/>
            <person name="Armstrong S.D."/>
            <person name="Fang Y."/>
            <person name="Donnelly M.J."/>
            <person name="Kadowaki T."/>
            <person name="McGarry J.W."/>
            <person name="Darby A.C."/>
            <person name="Makepeace B.L."/>
        </authorList>
    </citation>
    <scope>NUCLEOTIDE SEQUENCE [LARGE SCALE GENOMIC DNA]</scope>
    <source>
        <strain evidence="8">UoL-UT</strain>
    </source>
</reference>
<dbReference type="InterPro" id="IPR051765">
    <property type="entry name" value="PH_domain-containing_F"/>
</dbReference>
<dbReference type="InterPro" id="IPR017455">
    <property type="entry name" value="Znf_FYVE-rel"/>
</dbReference>
<keyword evidence="2 4" id="KW-0863">Zinc-finger</keyword>
<comment type="caution">
    <text evidence="8">The sequence shown here is derived from an EMBL/GenBank/DDBJ whole genome shotgun (WGS) entry which is preliminary data.</text>
</comment>
<name>A0A443SS12_9ACAR</name>
<keyword evidence="1" id="KW-0479">Metal-binding</keyword>
<dbReference type="Pfam" id="PF22697">
    <property type="entry name" value="SOS1_NGEF_PH"/>
    <property type="match status" value="1"/>
</dbReference>
<gene>
    <name evidence="8" type="ORF">B4U80_06450</name>
</gene>
<dbReference type="InterPro" id="IPR011011">
    <property type="entry name" value="Znf_FYVE_PHD"/>
</dbReference>
<dbReference type="SUPFAM" id="SSF57903">
    <property type="entry name" value="FYVE/PHD zinc finger"/>
    <property type="match status" value="1"/>
</dbReference>
<dbReference type="PROSITE" id="PS50003">
    <property type="entry name" value="PH_DOMAIN"/>
    <property type="match status" value="1"/>
</dbReference>
<accession>A0A443SS12</accession>
<dbReference type="InterPro" id="IPR055251">
    <property type="entry name" value="SOS1_NGEF_PH"/>
</dbReference>
<dbReference type="AlphaFoldDB" id="A0A443SS12"/>
<feature type="domain" description="PH" evidence="6">
    <location>
        <begin position="5"/>
        <end position="101"/>
    </location>
</feature>
<proteinExistence type="predicted"/>
<dbReference type="InterPro" id="IPR011993">
    <property type="entry name" value="PH-like_dom_sf"/>
</dbReference>
<dbReference type="PROSITE" id="PS50178">
    <property type="entry name" value="ZF_FYVE"/>
    <property type="match status" value="1"/>
</dbReference>
<protein>
    <submittedName>
        <fullName evidence="8">Pleckstrin domain-containing family F member 2-like protein</fullName>
    </submittedName>
</protein>
<evidence type="ECO:0000256" key="5">
    <source>
        <dbReference type="SAM" id="MobiDB-lite"/>
    </source>
</evidence>